<dbReference type="InterPro" id="IPR003593">
    <property type="entry name" value="AAA+_ATPase"/>
</dbReference>
<feature type="region of interest" description="Disordered" evidence="1">
    <location>
        <begin position="17"/>
        <end position="54"/>
    </location>
</feature>
<dbReference type="OrthoDB" id="2316594at2759"/>
<dbReference type="AlphaFoldDB" id="A0A9Q5MYB8"/>
<gene>
    <name evidence="3" type="ORF">A7U60_g8526</name>
</gene>
<dbReference type="SUPFAM" id="SSF52540">
    <property type="entry name" value="P-loop containing nucleoside triphosphate hydrolases"/>
    <property type="match status" value="1"/>
</dbReference>
<dbReference type="InterPro" id="IPR027417">
    <property type="entry name" value="P-loop_NTPase"/>
</dbReference>
<reference evidence="3" key="1">
    <citation type="submission" date="2016-06" db="EMBL/GenBank/DDBJ databases">
        <title>Draft Genome sequence of the fungus Inonotus baumii.</title>
        <authorList>
            <person name="Zhu H."/>
            <person name="Lin W."/>
        </authorList>
    </citation>
    <scope>NUCLEOTIDE SEQUENCE</scope>
    <source>
        <strain evidence="3">821</strain>
    </source>
</reference>
<dbReference type="SMART" id="SM00382">
    <property type="entry name" value="AAA"/>
    <property type="match status" value="1"/>
</dbReference>
<evidence type="ECO:0000256" key="1">
    <source>
        <dbReference type="SAM" id="MobiDB-lite"/>
    </source>
</evidence>
<evidence type="ECO:0000313" key="3">
    <source>
        <dbReference type="EMBL" id="OCB84540.1"/>
    </source>
</evidence>
<comment type="caution">
    <text evidence="3">The sequence shown here is derived from an EMBL/GenBank/DDBJ whole genome shotgun (WGS) entry which is preliminary data.</text>
</comment>
<evidence type="ECO:0000313" key="4">
    <source>
        <dbReference type="Proteomes" id="UP000757232"/>
    </source>
</evidence>
<proteinExistence type="predicted"/>
<feature type="domain" description="AAA+ ATPase" evidence="2">
    <location>
        <begin position="117"/>
        <end position="432"/>
    </location>
</feature>
<dbReference type="Proteomes" id="UP000757232">
    <property type="component" value="Unassembled WGS sequence"/>
</dbReference>
<sequence length="478" mass="51976">MSASIFPTLTNDEISARLHKLLTPESTTPNDESGSEPPCSSDEDLSPSKAKRRSEYELLRPQETNSRDSAIERHDHLTAPLLTSEAHEAVGLAANGSQYGLLGQILSIHNKGQSVNAPLSVLVCGVQGSGKSHTVACMLESMFIEADDRIGTLSKSLSGLVLHMSDGGSTSNPNETAWVGLPKDLASKAPRVVVYVSPSSLRTMTKVYAHLGPNVNVKPLYFTEDELDAQAFLSMMAVGGSDGAPLYIQIILSILRELGENYSYRAFQEMLNEKRRTFNPAQAAGLEQRMALLESFMSKGKMREKQSRRFRAGQLTIVDLSDPFIDPASACGIFEIIVRLFVRAKVDTGKVLVVDEAHKYLAAKNGSTGLTQALLTLIQPTVVPPVLIDLCSVAVMHRFSSPSWYEHIIKHVSADLSSSDAFDRVVKLQTGEAVVLAPSGLCMSGSSEDEAEQIGRRYLIVRTRRRITQDGGSSIMVI</sequence>
<dbReference type="EMBL" id="LNZH02000215">
    <property type="protein sequence ID" value="OCB84540.1"/>
    <property type="molecule type" value="Genomic_DNA"/>
</dbReference>
<keyword evidence="4" id="KW-1185">Reference proteome</keyword>
<protein>
    <recommendedName>
        <fullName evidence="2">AAA+ ATPase domain-containing protein</fullName>
    </recommendedName>
</protein>
<organism evidence="3 4">
    <name type="scientific">Sanghuangporus baumii</name>
    <name type="common">Phellinus baumii</name>
    <dbReference type="NCBI Taxonomy" id="108892"/>
    <lineage>
        <taxon>Eukaryota</taxon>
        <taxon>Fungi</taxon>
        <taxon>Dikarya</taxon>
        <taxon>Basidiomycota</taxon>
        <taxon>Agaricomycotina</taxon>
        <taxon>Agaricomycetes</taxon>
        <taxon>Hymenochaetales</taxon>
        <taxon>Hymenochaetaceae</taxon>
        <taxon>Sanghuangporus</taxon>
    </lineage>
</organism>
<accession>A0A9Q5MYB8</accession>
<name>A0A9Q5MYB8_SANBA</name>
<evidence type="ECO:0000259" key="2">
    <source>
        <dbReference type="SMART" id="SM00382"/>
    </source>
</evidence>